<dbReference type="Proteomes" id="UP001212160">
    <property type="component" value="Unassembled WGS sequence"/>
</dbReference>
<protein>
    <recommendedName>
        <fullName evidence="3">Helix-turn-helix domain-containing protein</fullName>
    </recommendedName>
</protein>
<organism evidence="1 2">
    <name type="scientific">Mediterraneibacter gnavus</name>
    <name type="common">Ruminococcus gnavus</name>
    <dbReference type="NCBI Taxonomy" id="33038"/>
    <lineage>
        <taxon>Bacteria</taxon>
        <taxon>Bacillati</taxon>
        <taxon>Bacillota</taxon>
        <taxon>Clostridia</taxon>
        <taxon>Lachnospirales</taxon>
        <taxon>Lachnospiraceae</taxon>
        <taxon>Mediterraneibacter</taxon>
    </lineage>
</organism>
<reference evidence="1" key="1">
    <citation type="submission" date="2023-01" db="EMBL/GenBank/DDBJ databases">
        <title>Human gut microbiome strain richness.</title>
        <authorList>
            <person name="Chen-Liaw A."/>
        </authorList>
    </citation>
    <scope>NUCLEOTIDE SEQUENCE</scope>
    <source>
        <strain evidence="1">RTP21484st1_H11_RTP21484_190118</strain>
    </source>
</reference>
<comment type="caution">
    <text evidence="1">The sequence shown here is derived from an EMBL/GenBank/DDBJ whole genome shotgun (WGS) entry which is preliminary data.</text>
</comment>
<gene>
    <name evidence="1" type="ORF">PNW85_09865</name>
</gene>
<dbReference type="EMBL" id="JAQMLA010000025">
    <property type="protein sequence ID" value="MDB8686980.1"/>
    <property type="molecule type" value="Genomic_DNA"/>
</dbReference>
<evidence type="ECO:0000313" key="1">
    <source>
        <dbReference type="EMBL" id="MDB8686980.1"/>
    </source>
</evidence>
<sequence>MPFDIRDKCLFGIFICAIKQNKKRKEDEVMNVTTKRTGVEQPLTMTMEEFMNYVGAGRHTATKIVEQAEAKIYIGRRVLVNVEKVKTYLDSISE</sequence>
<proteinExistence type="predicted"/>
<dbReference type="AlphaFoldDB" id="A0AAW6DB10"/>
<evidence type="ECO:0000313" key="2">
    <source>
        <dbReference type="Proteomes" id="UP001212160"/>
    </source>
</evidence>
<accession>A0AAW6DB10</accession>
<evidence type="ECO:0008006" key="3">
    <source>
        <dbReference type="Google" id="ProtNLM"/>
    </source>
</evidence>
<dbReference type="RefSeq" id="WP_272107895.1">
    <property type="nucleotide sequence ID" value="NZ_DAWDPA010000021.1"/>
</dbReference>
<name>A0AAW6DB10_MEDGN</name>